<comment type="caution">
    <text evidence="3">The sequence shown here is derived from an EMBL/GenBank/DDBJ whole genome shotgun (WGS) entry which is preliminary data.</text>
</comment>
<proteinExistence type="predicted"/>
<sequence length="208" mass="20981">MKATCVIPVLSALCATALAATCEASSAIDVTPYLQDLGKNSGSGGGSVIDPDYIYRIIDNAVKRRVKRATLDCKSNETCVALQGVPLCFDAIAYTWRDTAGDNGNLMDGSYTLSDGRKGNLYTGPYPLPDGSTLTVSPPAATPTQNSNSNGSNSAKTETPNTTTPPNMGSSTTTGAPSASQTPNGGVKVGGSMGLAVAVIGGALAAAL</sequence>
<dbReference type="Proteomes" id="UP000297595">
    <property type="component" value="Unassembled WGS sequence"/>
</dbReference>
<organism evidence="3 4">
    <name type="scientific">Orbilia oligospora</name>
    <name type="common">Nematode-trapping fungus</name>
    <name type="synonym">Arthrobotrys oligospora</name>
    <dbReference type="NCBI Taxonomy" id="2813651"/>
    <lineage>
        <taxon>Eukaryota</taxon>
        <taxon>Fungi</taxon>
        <taxon>Dikarya</taxon>
        <taxon>Ascomycota</taxon>
        <taxon>Pezizomycotina</taxon>
        <taxon>Orbiliomycetes</taxon>
        <taxon>Orbiliales</taxon>
        <taxon>Orbiliaceae</taxon>
        <taxon>Orbilia</taxon>
    </lineage>
</organism>
<feature type="compositionally biased region" description="Polar residues" evidence="1">
    <location>
        <begin position="132"/>
        <end position="152"/>
    </location>
</feature>
<feature type="chain" id="PRO_5043803517" evidence="2">
    <location>
        <begin position="20"/>
        <end position="208"/>
    </location>
</feature>
<name>A0A7C8PCI6_ORBOL</name>
<protein>
    <submittedName>
        <fullName evidence="3">Uncharacterized protein</fullName>
    </submittedName>
</protein>
<feature type="region of interest" description="Disordered" evidence="1">
    <location>
        <begin position="122"/>
        <end position="185"/>
    </location>
</feature>
<evidence type="ECO:0000256" key="1">
    <source>
        <dbReference type="SAM" id="MobiDB-lite"/>
    </source>
</evidence>
<keyword evidence="2" id="KW-0732">Signal</keyword>
<accession>A0A7C8PCI6</accession>
<dbReference type="AlphaFoldDB" id="A0A7C8PCI6"/>
<feature type="compositionally biased region" description="Low complexity" evidence="1">
    <location>
        <begin position="153"/>
        <end position="183"/>
    </location>
</feature>
<evidence type="ECO:0000313" key="4">
    <source>
        <dbReference type="Proteomes" id="UP000297595"/>
    </source>
</evidence>
<dbReference type="EMBL" id="SOZJ01000003">
    <property type="protein sequence ID" value="TGJ70359.1"/>
    <property type="molecule type" value="Genomic_DNA"/>
</dbReference>
<gene>
    <name evidence="3" type="ORF">EYR41_006325</name>
</gene>
<evidence type="ECO:0000313" key="3">
    <source>
        <dbReference type="EMBL" id="TGJ70359.1"/>
    </source>
</evidence>
<reference evidence="3 4" key="1">
    <citation type="submission" date="2019-03" db="EMBL/GenBank/DDBJ databases">
        <title>Nematode-trapping fungi genome.</title>
        <authorList>
            <person name="Vidal-Diez De Ulzurrun G."/>
        </authorList>
    </citation>
    <scope>NUCLEOTIDE SEQUENCE [LARGE SCALE GENOMIC DNA]</scope>
    <source>
        <strain evidence="3 4">TWF154</strain>
    </source>
</reference>
<feature type="signal peptide" evidence="2">
    <location>
        <begin position="1"/>
        <end position="19"/>
    </location>
</feature>
<evidence type="ECO:0000256" key="2">
    <source>
        <dbReference type="SAM" id="SignalP"/>
    </source>
</evidence>